<evidence type="ECO:0000256" key="7">
    <source>
        <dbReference type="ARBA" id="ARBA00022989"/>
    </source>
</evidence>
<dbReference type="AlphaFoldDB" id="A0A9D1FP92"/>
<dbReference type="GO" id="GO:0009252">
    <property type="term" value="P:peptidoglycan biosynthetic process"/>
    <property type="evidence" value="ECO:0007669"/>
    <property type="project" value="UniProtKB-KW"/>
</dbReference>
<dbReference type="Pfam" id="PF01098">
    <property type="entry name" value="FTSW_RODA_SPOVE"/>
    <property type="match status" value="1"/>
</dbReference>
<evidence type="ECO:0000256" key="11">
    <source>
        <dbReference type="ARBA" id="ARBA00038053"/>
    </source>
</evidence>
<feature type="transmembrane region" description="Helical" evidence="17">
    <location>
        <begin position="302"/>
        <end position="322"/>
    </location>
</feature>
<reference evidence="18" key="1">
    <citation type="submission" date="2020-10" db="EMBL/GenBank/DDBJ databases">
        <authorList>
            <person name="Gilroy R."/>
        </authorList>
    </citation>
    <scope>NUCLEOTIDE SEQUENCE</scope>
    <source>
        <strain evidence="18">CHK199-13235</strain>
    </source>
</reference>
<feature type="transmembrane region" description="Helical" evidence="17">
    <location>
        <begin position="156"/>
        <end position="175"/>
    </location>
</feature>
<keyword evidence="6" id="KW-0573">Peptidoglycan synthesis</keyword>
<keyword evidence="18" id="KW-0131">Cell cycle</keyword>
<dbReference type="Proteomes" id="UP000824002">
    <property type="component" value="Unassembled WGS sequence"/>
</dbReference>
<evidence type="ECO:0000256" key="6">
    <source>
        <dbReference type="ARBA" id="ARBA00022984"/>
    </source>
</evidence>
<dbReference type="GO" id="GO:0008360">
    <property type="term" value="P:regulation of cell shape"/>
    <property type="evidence" value="ECO:0007669"/>
    <property type="project" value="UniProtKB-KW"/>
</dbReference>
<evidence type="ECO:0000256" key="8">
    <source>
        <dbReference type="ARBA" id="ARBA00023136"/>
    </source>
</evidence>
<protein>
    <recommendedName>
        <fullName evidence="12">Probable peptidoglycan glycosyltransferase FtsW</fullName>
        <ecNumber evidence="14">2.4.99.28</ecNumber>
    </recommendedName>
    <alternativeName>
        <fullName evidence="13">Cell division protein FtsW</fullName>
    </alternativeName>
    <alternativeName>
        <fullName evidence="10">Cell wall polymerase</fullName>
    </alternativeName>
    <alternativeName>
        <fullName evidence="9">Peptidoglycan polymerase</fullName>
    </alternativeName>
</protein>
<sequence length="383" mass="41995">MDISFFFLVIILQTIGLIMLFSASYVTALQEEGNSLFYVIRQSAYAIVGLIAMVIASYIDYHFWRKLKWVIYFGGMVLMVAALFFDGVAGAKRWVYIGGMSFQPSEIMKFSIAVLCAHLIAANYKRMKQLRYGFWPFVIVLVPVLGLMVLQRHLSGLVIIALIAGTMMFIGGSRFRWFATIIGIAAVGLGLLTVFVGFGTMFGYVEPRLEAWLDPLSGSIQGTKWQTAQGLFAIGSGGLFGVGLGNSTQKHLYVSEPQNDMIFSIVCEELGFVGAVVIILLFVLLIYSGFSIAMRAPDKFGCMLAIGLTAQVGWQALLNIAVVTNSIPNTGISLPFFSAGGTALTMLLAQMGVILNISRYCRKEAPPESGERETKNQEKVEIQ</sequence>
<name>A0A9D1FP92_9FIRM</name>
<dbReference type="PANTHER" id="PTHR30474:SF2">
    <property type="entry name" value="PEPTIDOGLYCAN GLYCOSYLTRANSFERASE FTSW-RELATED"/>
    <property type="match status" value="1"/>
</dbReference>
<dbReference type="InterPro" id="IPR001182">
    <property type="entry name" value="FtsW/RodA"/>
</dbReference>
<comment type="subcellular location">
    <subcellularLocation>
        <location evidence="1">Membrane</location>
        <topology evidence="1">Multi-pass membrane protein</topology>
    </subcellularLocation>
</comment>
<comment type="caution">
    <text evidence="18">The sequence shown here is derived from an EMBL/GenBank/DDBJ whole genome shotgun (WGS) entry which is preliminary data.</text>
</comment>
<evidence type="ECO:0000256" key="9">
    <source>
        <dbReference type="ARBA" id="ARBA00032370"/>
    </source>
</evidence>
<feature type="transmembrane region" description="Helical" evidence="17">
    <location>
        <begin position="132"/>
        <end position="150"/>
    </location>
</feature>
<comment type="function">
    <text evidence="16">Peptidoglycan polymerase that is essential for cell division.</text>
</comment>
<feature type="transmembrane region" description="Helical" evidence="17">
    <location>
        <begin position="182"/>
        <end position="205"/>
    </location>
</feature>
<evidence type="ECO:0000256" key="1">
    <source>
        <dbReference type="ARBA" id="ARBA00004141"/>
    </source>
</evidence>
<feature type="transmembrane region" description="Helical" evidence="17">
    <location>
        <begin position="71"/>
        <end position="95"/>
    </location>
</feature>
<feature type="transmembrane region" description="Helical" evidence="17">
    <location>
        <begin position="38"/>
        <end position="59"/>
    </location>
</feature>
<keyword evidence="7 17" id="KW-1133">Transmembrane helix</keyword>
<evidence type="ECO:0000256" key="17">
    <source>
        <dbReference type="SAM" id="Phobius"/>
    </source>
</evidence>
<comment type="similarity">
    <text evidence="11">Belongs to the SEDS family. FtsW subfamily.</text>
</comment>
<gene>
    <name evidence="18" type="ORF">IAB51_11075</name>
</gene>
<evidence type="ECO:0000256" key="5">
    <source>
        <dbReference type="ARBA" id="ARBA00022960"/>
    </source>
</evidence>
<evidence type="ECO:0000256" key="14">
    <source>
        <dbReference type="ARBA" id="ARBA00044770"/>
    </source>
</evidence>
<evidence type="ECO:0000256" key="16">
    <source>
        <dbReference type="ARBA" id="ARBA00049966"/>
    </source>
</evidence>
<dbReference type="EMBL" id="DVJP01000073">
    <property type="protein sequence ID" value="HIS77327.1"/>
    <property type="molecule type" value="Genomic_DNA"/>
</dbReference>
<keyword evidence="4 17" id="KW-0812">Transmembrane</keyword>
<evidence type="ECO:0000256" key="2">
    <source>
        <dbReference type="ARBA" id="ARBA00022676"/>
    </source>
</evidence>
<organism evidence="18 19">
    <name type="scientific">Candidatus Merdivicinus excrementipullorum</name>
    <dbReference type="NCBI Taxonomy" id="2840867"/>
    <lineage>
        <taxon>Bacteria</taxon>
        <taxon>Bacillati</taxon>
        <taxon>Bacillota</taxon>
        <taxon>Clostridia</taxon>
        <taxon>Eubacteriales</taxon>
        <taxon>Oscillospiraceae</taxon>
        <taxon>Oscillospiraceae incertae sedis</taxon>
        <taxon>Candidatus Merdivicinus</taxon>
    </lineage>
</organism>
<evidence type="ECO:0000256" key="12">
    <source>
        <dbReference type="ARBA" id="ARBA00041185"/>
    </source>
</evidence>
<feature type="transmembrane region" description="Helical" evidence="17">
    <location>
        <begin position="5"/>
        <end position="26"/>
    </location>
</feature>
<dbReference type="EC" id="2.4.99.28" evidence="14"/>
<evidence type="ECO:0000256" key="3">
    <source>
        <dbReference type="ARBA" id="ARBA00022679"/>
    </source>
</evidence>
<accession>A0A9D1FP92</accession>
<reference evidence="18" key="2">
    <citation type="journal article" date="2021" name="PeerJ">
        <title>Extensive microbial diversity within the chicken gut microbiome revealed by metagenomics and culture.</title>
        <authorList>
            <person name="Gilroy R."/>
            <person name="Ravi A."/>
            <person name="Getino M."/>
            <person name="Pursley I."/>
            <person name="Horton D.L."/>
            <person name="Alikhan N.F."/>
            <person name="Baker D."/>
            <person name="Gharbi K."/>
            <person name="Hall N."/>
            <person name="Watson M."/>
            <person name="Adriaenssens E.M."/>
            <person name="Foster-Nyarko E."/>
            <person name="Jarju S."/>
            <person name="Secka A."/>
            <person name="Antonio M."/>
            <person name="Oren A."/>
            <person name="Chaudhuri R.R."/>
            <person name="La Ragione R."/>
            <person name="Hildebrand F."/>
            <person name="Pallen M.J."/>
        </authorList>
    </citation>
    <scope>NUCLEOTIDE SEQUENCE</scope>
    <source>
        <strain evidence="18">CHK199-13235</strain>
    </source>
</reference>
<dbReference type="PANTHER" id="PTHR30474">
    <property type="entry name" value="CELL CYCLE PROTEIN"/>
    <property type="match status" value="1"/>
</dbReference>
<evidence type="ECO:0000313" key="18">
    <source>
        <dbReference type="EMBL" id="HIS77327.1"/>
    </source>
</evidence>
<dbReference type="GO" id="GO:0005886">
    <property type="term" value="C:plasma membrane"/>
    <property type="evidence" value="ECO:0007669"/>
    <property type="project" value="TreeGrafter"/>
</dbReference>
<evidence type="ECO:0000313" key="19">
    <source>
        <dbReference type="Proteomes" id="UP000824002"/>
    </source>
</evidence>
<evidence type="ECO:0000256" key="13">
    <source>
        <dbReference type="ARBA" id="ARBA00041418"/>
    </source>
</evidence>
<comment type="catalytic activity">
    <reaction evidence="15">
        <text>[GlcNAc-(1-&gt;4)-Mur2Ac(oyl-L-Ala-gamma-D-Glu-L-Lys-D-Ala-D-Ala)](n)-di-trans,octa-cis-undecaprenyl diphosphate + beta-D-GlcNAc-(1-&gt;4)-Mur2Ac(oyl-L-Ala-gamma-D-Glu-L-Lys-D-Ala-D-Ala)-di-trans,octa-cis-undecaprenyl diphosphate = [GlcNAc-(1-&gt;4)-Mur2Ac(oyl-L-Ala-gamma-D-Glu-L-Lys-D-Ala-D-Ala)](n+1)-di-trans,octa-cis-undecaprenyl diphosphate + di-trans,octa-cis-undecaprenyl diphosphate + H(+)</text>
        <dbReference type="Rhea" id="RHEA:23708"/>
        <dbReference type="Rhea" id="RHEA-COMP:9602"/>
        <dbReference type="Rhea" id="RHEA-COMP:9603"/>
        <dbReference type="ChEBI" id="CHEBI:15378"/>
        <dbReference type="ChEBI" id="CHEBI:58405"/>
        <dbReference type="ChEBI" id="CHEBI:60033"/>
        <dbReference type="ChEBI" id="CHEBI:78435"/>
        <dbReference type="EC" id="2.4.99.28"/>
    </reaction>
</comment>
<keyword evidence="18" id="KW-0132">Cell division</keyword>
<keyword evidence="3" id="KW-0808">Transferase</keyword>
<feature type="transmembrane region" description="Helical" evidence="17">
    <location>
        <begin position="334"/>
        <end position="355"/>
    </location>
</feature>
<proteinExistence type="inferred from homology"/>
<dbReference type="GO" id="GO:0051301">
    <property type="term" value="P:cell division"/>
    <property type="evidence" value="ECO:0007669"/>
    <property type="project" value="UniProtKB-KW"/>
</dbReference>
<evidence type="ECO:0000256" key="10">
    <source>
        <dbReference type="ARBA" id="ARBA00033270"/>
    </source>
</evidence>
<evidence type="ECO:0000256" key="15">
    <source>
        <dbReference type="ARBA" id="ARBA00049902"/>
    </source>
</evidence>
<keyword evidence="5" id="KW-0133">Cell shape</keyword>
<dbReference type="GO" id="GO:0032153">
    <property type="term" value="C:cell division site"/>
    <property type="evidence" value="ECO:0007669"/>
    <property type="project" value="TreeGrafter"/>
</dbReference>
<keyword evidence="2" id="KW-0328">Glycosyltransferase</keyword>
<feature type="transmembrane region" description="Helical" evidence="17">
    <location>
        <begin position="107"/>
        <end position="125"/>
    </location>
</feature>
<dbReference type="GO" id="GO:0008955">
    <property type="term" value="F:peptidoglycan glycosyltransferase activity"/>
    <property type="evidence" value="ECO:0007669"/>
    <property type="project" value="UniProtKB-EC"/>
</dbReference>
<dbReference type="GO" id="GO:0015648">
    <property type="term" value="F:lipid-linked peptidoglycan transporter activity"/>
    <property type="evidence" value="ECO:0007669"/>
    <property type="project" value="TreeGrafter"/>
</dbReference>
<feature type="transmembrane region" description="Helical" evidence="17">
    <location>
        <begin position="270"/>
        <end position="290"/>
    </location>
</feature>
<evidence type="ECO:0000256" key="4">
    <source>
        <dbReference type="ARBA" id="ARBA00022692"/>
    </source>
</evidence>
<keyword evidence="8 17" id="KW-0472">Membrane</keyword>